<keyword evidence="3" id="KW-0169">Cobalamin biosynthesis</keyword>
<evidence type="ECO:0000256" key="1">
    <source>
        <dbReference type="ARBA" id="ARBA00004953"/>
    </source>
</evidence>
<evidence type="ECO:0000313" key="9">
    <source>
        <dbReference type="EMBL" id="GAA1974136.1"/>
    </source>
</evidence>
<organism evidence="9 10">
    <name type="scientific">Catenulispora subtropica</name>
    <dbReference type="NCBI Taxonomy" id="450798"/>
    <lineage>
        <taxon>Bacteria</taxon>
        <taxon>Bacillati</taxon>
        <taxon>Actinomycetota</taxon>
        <taxon>Actinomycetes</taxon>
        <taxon>Catenulisporales</taxon>
        <taxon>Catenulisporaceae</taxon>
        <taxon>Catenulispora</taxon>
    </lineage>
</organism>
<dbReference type="RefSeq" id="WP_344658346.1">
    <property type="nucleotide sequence ID" value="NZ_BAAAQM010000020.1"/>
</dbReference>
<accession>A0ABP5D640</accession>
<sequence length="248" mass="25881">MRLLTGVGVGPGDPDLVTVKAVRVLREADVVFVPVLADGPEGPGRAEATVRAHVDGATVRAVPFALSDRGGRTAQRLNAWDEAAREVVAAFEDGAERIAFATIGDPNIYSTFSYLAQTVRTLMPSADVETVPGITAMQDLASRSGTVLAEGREVLALFPMTAGLEAYEQALASFDTVVAYKGGRFLPEMLAAVAEADRTGQTVFGAALGLPEEVVGPVAELAPETVAGAPYLSTVITTARRRERGGAL</sequence>
<keyword evidence="5" id="KW-0808">Transferase</keyword>
<evidence type="ECO:0000256" key="6">
    <source>
        <dbReference type="ARBA" id="ARBA00022691"/>
    </source>
</evidence>
<comment type="pathway">
    <text evidence="1">Cofactor biosynthesis; adenosylcobalamin biosynthesis.</text>
</comment>
<gene>
    <name evidence="9" type="primary">cobI</name>
    <name evidence="9" type="ORF">GCM10009838_37620</name>
</gene>
<dbReference type="InterPro" id="IPR014776">
    <property type="entry name" value="4pyrrole_Mease_sub2"/>
</dbReference>
<evidence type="ECO:0000256" key="2">
    <source>
        <dbReference type="ARBA" id="ARBA00005879"/>
    </source>
</evidence>
<dbReference type="EMBL" id="BAAAQM010000020">
    <property type="protein sequence ID" value="GAA1974136.1"/>
    <property type="molecule type" value="Genomic_DNA"/>
</dbReference>
<evidence type="ECO:0000259" key="8">
    <source>
        <dbReference type="Pfam" id="PF00590"/>
    </source>
</evidence>
<dbReference type="Proteomes" id="UP001499854">
    <property type="component" value="Unassembled WGS sequence"/>
</dbReference>
<dbReference type="SUPFAM" id="SSF53790">
    <property type="entry name" value="Tetrapyrrole methylase"/>
    <property type="match status" value="1"/>
</dbReference>
<dbReference type="PIRSF" id="PIRSF036427">
    <property type="entry name" value="Precrrn-2_mtase"/>
    <property type="match status" value="1"/>
</dbReference>
<evidence type="ECO:0000313" key="10">
    <source>
        <dbReference type="Proteomes" id="UP001499854"/>
    </source>
</evidence>
<comment type="caution">
    <text evidence="9">The sequence shown here is derived from an EMBL/GenBank/DDBJ whole genome shotgun (WGS) entry which is preliminary data.</text>
</comment>
<comment type="similarity">
    <text evidence="2 7">Belongs to the precorrin methyltransferase family.</text>
</comment>
<proteinExistence type="inferred from homology"/>
<dbReference type="Gene3D" id="3.40.1010.10">
    <property type="entry name" value="Cobalt-precorrin-4 Transmethylase, Domain 1"/>
    <property type="match status" value="1"/>
</dbReference>
<dbReference type="CDD" id="cd11645">
    <property type="entry name" value="Precorrin_2_C20_MT"/>
    <property type="match status" value="1"/>
</dbReference>
<dbReference type="PANTHER" id="PTHR43467">
    <property type="entry name" value="COBALT-PRECORRIN-2 C(20)-METHYLTRANSFERASE"/>
    <property type="match status" value="1"/>
</dbReference>
<reference evidence="10" key="1">
    <citation type="journal article" date="2019" name="Int. J. Syst. Evol. Microbiol.">
        <title>The Global Catalogue of Microorganisms (GCM) 10K type strain sequencing project: providing services to taxonomists for standard genome sequencing and annotation.</title>
        <authorList>
            <consortium name="The Broad Institute Genomics Platform"/>
            <consortium name="The Broad Institute Genome Sequencing Center for Infectious Disease"/>
            <person name="Wu L."/>
            <person name="Ma J."/>
        </authorList>
    </citation>
    <scope>NUCLEOTIDE SEQUENCE [LARGE SCALE GENOMIC DNA]</scope>
    <source>
        <strain evidence="10">JCM 16013</strain>
    </source>
</reference>
<evidence type="ECO:0000256" key="5">
    <source>
        <dbReference type="ARBA" id="ARBA00022679"/>
    </source>
</evidence>
<keyword evidence="4" id="KW-0489">Methyltransferase</keyword>
<protein>
    <submittedName>
        <fullName evidence="9">Precorrin-2 C(20)-methyltransferase</fullName>
    </submittedName>
</protein>
<dbReference type="InterPro" id="IPR012382">
    <property type="entry name" value="CobI/CbiL"/>
</dbReference>
<dbReference type="Gene3D" id="3.30.950.10">
    <property type="entry name" value="Methyltransferase, Cobalt-precorrin-4 Transmethylase, Domain 2"/>
    <property type="match status" value="1"/>
</dbReference>
<keyword evidence="10" id="KW-1185">Reference proteome</keyword>
<feature type="domain" description="Tetrapyrrole methylase" evidence="8">
    <location>
        <begin position="4"/>
        <end position="220"/>
    </location>
</feature>
<evidence type="ECO:0000256" key="3">
    <source>
        <dbReference type="ARBA" id="ARBA00022573"/>
    </source>
</evidence>
<dbReference type="Pfam" id="PF00590">
    <property type="entry name" value="TP_methylase"/>
    <property type="match status" value="1"/>
</dbReference>
<dbReference type="InterPro" id="IPR000878">
    <property type="entry name" value="4pyrrol_Mease"/>
</dbReference>
<evidence type="ECO:0000256" key="7">
    <source>
        <dbReference type="PIRNR" id="PIRNR036427"/>
    </source>
</evidence>
<name>A0ABP5D640_9ACTN</name>
<dbReference type="NCBIfam" id="TIGR01467">
    <property type="entry name" value="cobI_cbiL"/>
    <property type="match status" value="1"/>
</dbReference>
<dbReference type="InterPro" id="IPR035996">
    <property type="entry name" value="4pyrrol_Methylase_sf"/>
</dbReference>
<keyword evidence="6" id="KW-0949">S-adenosyl-L-methionine</keyword>
<dbReference type="InterPro" id="IPR006364">
    <property type="entry name" value="CobI/CbiL/CobIJ_dom"/>
</dbReference>
<evidence type="ECO:0000256" key="4">
    <source>
        <dbReference type="ARBA" id="ARBA00022603"/>
    </source>
</evidence>
<dbReference type="PANTHER" id="PTHR43467:SF2">
    <property type="entry name" value="COBALT-PRECORRIN-2 C(20)-METHYLTRANSFERASE"/>
    <property type="match status" value="1"/>
</dbReference>
<dbReference type="InterPro" id="IPR014777">
    <property type="entry name" value="4pyrrole_Mease_sub1"/>
</dbReference>